<dbReference type="PROSITE" id="PS00687">
    <property type="entry name" value="ALDEHYDE_DEHYDR_GLU"/>
    <property type="match status" value="1"/>
</dbReference>
<dbReference type="InterPro" id="IPR016161">
    <property type="entry name" value="Ald_DH/histidinol_DH"/>
</dbReference>
<dbReference type="EMBL" id="JBIAFP010000030">
    <property type="protein sequence ID" value="MFE9230038.1"/>
    <property type="molecule type" value="Genomic_DNA"/>
</dbReference>
<dbReference type="InterPro" id="IPR050740">
    <property type="entry name" value="Aldehyde_DH_Superfamily"/>
</dbReference>
<reference evidence="5 6" key="1">
    <citation type="submission" date="2024-10" db="EMBL/GenBank/DDBJ databases">
        <title>The Natural Products Discovery Center: Release of the First 8490 Sequenced Strains for Exploring Actinobacteria Biosynthetic Diversity.</title>
        <authorList>
            <person name="Kalkreuter E."/>
            <person name="Kautsar S.A."/>
            <person name="Yang D."/>
            <person name="Bader C.D."/>
            <person name="Teijaro C.N."/>
            <person name="Fluegel L."/>
            <person name="Davis C.M."/>
            <person name="Simpson J.R."/>
            <person name="Lauterbach L."/>
            <person name="Steele A.D."/>
            <person name="Gui C."/>
            <person name="Meng S."/>
            <person name="Li G."/>
            <person name="Viehrig K."/>
            <person name="Ye F."/>
            <person name="Su P."/>
            <person name="Kiefer A.F."/>
            <person name="Nichols A."/>
            <person name="Cepeda A.J."/>
            <person name="Yan W."/>
            <person name="Fan B."/>
            <person name="Jiang Y."/>
            <person name="Adhikari A."/>
            <person name="Zheng C.-J."/>
            <person name="Schuster L."/>
            <person name="Cowan T.M."/>
            <person name="Smanski M.J."/>
            <person name="Chevrette M.G."/>
            <person name="De Carvalho L.P.S."/>
            <person name="Shen B."/>
        </authorList>
    </citation>
    <scope>NUCLEOTIDE SEQUENCE [LARGE SCALE GENOMIC DNA]</scope>
    <source>
        <strain evidence="5 6">NPDC007066</strain>
    </source>
</reference>
<keyword evidence="1 3" id="KW-0560">Oxidoreductase</keyword>
<dbReference type="CDD" id="cd07103">
    <property type="entry name" value="ALDH_F5_SSADH_GabD"/>
    <property type="match status" value="1"/>
</dbReference>
<dbReference type="Gene3D" id="3.40.605.10">
    <property type="entry name" value="Aldehyde Dehydrogenase, Chain A, domain 1"/>
    <property type="match status" value="1"/>
</dbReference>
<dbReference type="InterPro" id="IPR029510">
    <property type="entry name" value="Ald_DH_CS_GLU"/>
</dbReference>
<comment type="caution">
    <text evidence="5">The sequence shown here is derived from an EMBL/GenBank/DDBJ whole genome shotgun (WGS) entry which is preliminary data.</text>
</comment>
<protein>
    <submittedName>
        <fullName evidence="5">NAD-dependent succinate-semialdehyde dehydrogenase</fullName>
    </submittedName>
</protein>
<feature type="domain" description="Aldehyde dehydrogenase" evidence="4">
    <location>
        <begin position="15"/>
        <end position="475"/>
    </location>
</feature>
<dbReference type="Proteomes" id="UP001601288">
    <property type="component" value="Unassembled WGS sequence"/>
</dbReference>
<dbReference type="InterPro" id="IPR016163">
    <property type="entry name" value="Ald_DH_C"/>
</dbReference>
<keyword evidence="6" id="KW-1185">Reference proteome</keyword>
<accession>A0ABW6LPJ3</accession>
<dbReference type="SUPFAM" id="SSF53720">
    <property type="entry name" value="ALDH-like"/>
    <property type="match status" value="1"/>
</dbReference>
<gene>
    <name evidence="5" type="ORF">ACFYM3_36760</name>
</gene>
<name>A0ABW6LPJ3_9ACTN</name>
<dbReference type="RefSeq" id="WP_358289140.1">
    <property type="nucleotide sequence ID" value="NZ_JBEYGJ010000037.1"/>
</dbReference>
<dbReference type="Pfam" id="PF00171">
    <property type="entry name" value="Aldedh"/>
    <property type="match status" value="1"/>
</dbReference>
<feature type="active site" evidence="2">
    <location>
        <position position="252"/>
    </location>
</feature>
<sequence>MIPTTPTDLFIDGTWRKAANAGTFQVEDPATQQVIAEVADADVEDAKAAAAAAAAALPAWSRRPPRERAEILRRAYELVIGAKDQLSALITAENGKARADAEAEVVYAAEFFRWYSEEAVRIDGHLSLSPAGDKRIIEISQPVGVSLLLTPWNLPAAMVTRKVAPALAAGCSVVVKPSWQTPLTALFLARLLAEAGVPAGVVNVVPTSRDVTVTAELVADGPVRALSFTGSTRVGSALLAQAAERVLKTSMELGGNAPFLVFEDADIDAAVAGALVAKMRHNAEACTAANRFYVHGSVHDEFVSRLADGLSALEVGPGTVPSVQVGPMASASARDTLAEAVQSAVDSGGRVVLGGSAPDGTGYYFPPTLIDDVPPNAPVLGHELFGPVTPIVSFDTEDEAISMANSTEMGLGSYVYTQDLRRGLGVAERLESGMVGLNTGVFSDPAAPFGGIKQSGIGREGGRHGIHEFLETKYIATQW</sequence>
<dbReference type="InterPro" id="IPR015590">
    <property type="entry name" value="Aldehyde_DH_dom"/>
</dbReference>
<evidence type="ECO:0000256" key="3">
    <source>
        <dbReference type="RuleBase" id="RU003345"/>
    </source>
</evidence>
<dbReference type="PANTHER" id="PTHR43353:SF5">
    <property type="entry name" value="SUCCINATE-SEMIALDEHYDE DEHYDROGENASE, MITOCHONDRIAL"/>
    <property type="match status" value="1"/>
</dbReference>
<evidence type="ECO:0000256" key="2">
    <source>
        <dbReference type="PROSITE-ProRule" id="PRU10007"/>
    </source>
</evidence>
<evidence type="ECO:0000259" key="4">
    <source>
        <dbReference type="Pfam" id="PF00171"/>
    </source>
</evidence>
<evidence type="ECO:0000256" key="1">
    <source>
        <dbReference type="ARBA" id="ARBA00023002"/>
    </source>
</evidence>
<comment type="similarity">
    <text evidence="3">Belongs to the aldehyde dehydrogenase family.</text>
</comment>
<evidence type="ECO:0000313" key="5">
    <source>
        <dbReference type="EMBL" id="MFE9230038.1"/>
    </source>
</evidence>
<dbReference type="PANTHER" id="PTHR43353">
    <property type="entry name" value="SUCCINATE-SEMIALDEHYDE DEHYDROGENASE, MITOCHONDRIAL"/>
    <property type="match status" value="1"/>
</dbReference>
<dbReference type="Gene3D" id="3.40.309.10">
    <property type="entry name" value="Aldehyde Dehydrogenase, Chain A, domain 2"/>
    <property type="match status" value="1"/>
</dbReference>
<proteinExistence type="inferred from homology"/>
<evidence type="ECO:0000313" key="6">
    <source>
        <dbReference type="Proteomes" id="UP001601288"/>
    </source>
</evidence>
<organism evidence="5 6">
    <name type="scientific">Streptomyces massasporeus</name>
    <dbReference type="NCBI Taxonomy" id="67324"/>
    <lineage>
        <taxon>Bacteria</taxon>
        <taxon>Bacillati</taxon>
        <taxon>Actinomycetota</taxon>
        <taxon>Actinomycetes</taxon>
        <taxon>Kitasatosporales</taxon>
        <taxon>Streptomycetaceae</taxon>
        <taxon>Streptomyces</taxon>
    </lineage>
</organism>
<dbReference type="InterPro" id="IPR016162">
    <property type="entry name" value="Ald_DH_N"/>
</dbReference>